<name>A0A1H5RHM7_9PSEU</name>
<dbReference type="AlphaFoldDB" id="A0A1H5RHM7"/>
<evidence type="ECO:0000313" key="3">
    <source>
        <dbReference type="Proteomes" id="UP000198878"/>
    </source>
</evidence>
<dbReference type="STRING" id="218821.SAMN05421837_11650"/>
<evidence type="ECO:0000256" key="1">
    <source>
        <dbReference type="SAM" id="Phobius"/>
    </source>
</evidence>
<feature type="transmembrane region" description="Helical" evidence="1">
    <location>
        <begin position="6"/>
        <end position="24"/>
    </location>
</feature>
<protein>
    <submittedName>
        <fullName evidence="2">Multisubunit Na+/H+ antiporter, MnhG subunit</fullName>
    </submittedName>
</protein>
<dbReference type="Pfam" id="PF03334">
    <property type="entry name" value="PhaG_MnhG_YufB"/>
    <property type="match status" value="1"/>
</dbReference>
<feature type="transmembrane region" description="Helical" evidence="1">
    <location>
        <begin position="36"/>
        <end position="57"/>
    </location>
</feature>
<keyword evidence="3" id="KW-1185">Reference proteome</keyword>
<proteinExistence type="predicted"/>
<dbReference type="RefSeq" id="WP_086675477.1">
    <property type="nucleotide sequence ID" value="NZ_FNUJ01000016.1"/>
</dbReference>
<organism evidence="2 3">
    <name type="scientific">Amycolatopsis pretoriensis</name>
    <dbReference type="NCBI Taxonomy" id="218821"/>
    <lineage>
        <taxon>Bacteria</taxon>
        <taxon>Bacillati</taxon>
        <taxon>Actinomycetota</taxon>
        <taxon>Actinomycetes</taxon>
        <taxon>Pseudonocardiales</taxon>
        <taxon>Pseudonocardiaceae</taxon>
        <taxon>Amycolatopsis</taxon>
    </lineage>
</organism>
<accession>A0A1H5RHM7</accession>
<keyword evidence="1" id="KW-0812">Transmembrane</keyword>
<sequence>MTVVAQVLVFAGVAVVVVSALAMLRARTLLNRLHLLAPVTTLGAPLIGLGLALATGWNLGSGAILLTVVLLAVTGPVLQSAAGRVEAQRRGAIDEDLPS</sequence>
<dbReference type="EMBL" id="FNUJ01000016">
    <property type="protein sequence ID" value="SEF37873.1"/>
    <property type="molecule type" value="Genomic_DNA"/>
</dbReference>
<evidence type="ECO:0000313" key="2">
    <source>
        <dbReference type="EMBL" id="SEF37873.1"/>
    </source>
</evidence>
<dbReference type="GO" id="GO:0015297">
    <property type="term" value="F:antiporter activity"/>
    <property type="evidence" value="ECO:0007669"/>
    <property type="project" value="InterPro"/>
</dbReference>
<gene>
    <name evidence="2" type="ORF">SAMN05421837_11650</name>
</gene>
<dbReference type="GO" id="GO:0098662">
    <property type="term" value="P:inorganic cation transmembrane transport"/>
    <property type="evidence" value="ECO:0007669"/>
    <property type="project" value="InterPro"/>
</dbReference>
<keyword evidence="1" id="KW-0472">Membrane</keyword>
<dbReference type="InterPro" id="IPR005133">
    <property type="entry name" value="PhaG_MnhG_YufB"/>
</dbReference>
<keyword evidence="1" id="KW-1133">Transmembrane helix</keyword>
<feature type="transmembrane region" description="Helical" evidence="1">
    <location>
        <begin position="63"/>
        <end position="82"/>
    </location>
</feature>
<reference evidence="3" key="1">
    <citation type="submission" date="2016-10" db="EMBL/GenBank/DDBJ databases">
        <authorList>
            <person name="Varghese N."/>
            <person name="Submissions S."/>
        </authorList>
    </citation>
    <scope>NUCLEOTIDE SEQUENCE [LARGE SCALE GENOMIC DNA]</scope>
    <source>
        <strain evidence="3">DSM 44654</strain>
    </source>
</reference>
<dbReference type="Proteomes" id="UP000198878">
    <property type="component" value="Unassembled WGS sequence"/>
</dbReference>